<dbReference type="Proteomes" id="UP000265520">
    <property type="component" value="Unassembled WGS sequence"/>
</dbReference>
<evidence type="ECO:0000313" key="2">
    <source>
        <dbReference type="EMBL" id="MCI68109.1"/>
    </source>
</evidence>
<feature type="region of interest" description="Disordered" evidence="1">
    <location>
        <begin position="1"/>
        <end position="38"/>
    </location>
</feature>
<feature type="non-terminal residue" evidence="2">
    <location>
        <position position="38"/>
    </location>
</feature>
<reference evidence="2 3" key="1">
    <citation type="journal article" date="2018" name="Front. Plant Sci.">
        <title>Red Clover (Trifolium pratense) and Zigzag Clover (T. medium) - A Picture of Genomic Similarities and Differences.</title>
        <authorList>
            <person name="Dluhosova J."/>
            <person name="Istvanek J."/>
            <person name="Nedelnik J."/>
            <person name="Repkova J."/>
        </authorList>
    </citation>
    <scope>NUCLEOTIDE SEQUENCE [LARGE SCALE GENOMIC DNA]</scope>
    <source>
        <strain evidence="3">cv. 10/8</strain>
        <tissue evidence="2">Leaf</tissue>
    </source>
</reference>
<protein>
    <submittedName>
        <fullName evidence="2">Uncharacterized protein</fullName>
    </submittedName>
</protein>
<evidence type="ECO:0000313" key="3">
    <source>
        <dbReference type="Proteomes" id="UP000265520"/>
    </source>
</evidence>
<accession>A0A392U3U6</accession>
<evidence type="ECO:0000256" key="1">
    <source>
        <dbReference type="SAM" id="MobiDB-lite"/>
    </source>
</evidence>
<sequence length="38" mass="3983">MKSQQHCVEEQALKISNGGWGNGRGRGRGRTSGGGRGI</sequence>
<dbReference type="AlphaFoldDB" id="A0A392U3U6"/>
<proteinExistence type="predicted"/>
<organism evidence="2 3">
    <name type="scientific">Trifolium medium</name>
    <dbReference type="NCBI Taxonomy" id="97028"/>
    <lineage>
        <taxon>Eukaryota</taxon>
        <taxon>Viridiplantae</taxon>
        <taxon>Streptophyta</taxon>
        <taxon>Embryophyta</taxon>
        <taxon>Tracheophyta</taxon>
        <taxon>Spermatophyta</taxon>
        <taxon>Magnoliopsida</taxon>
        <taxon>eudicotyledons</taxon>
        <taxon>Gunneridae</taxon>
        <taxon>Pentapetalae</taxon>
        <taxon>rosids</taxon>
        <taxon>fabids</taxon>
        <taxon>Fabales</taxon>
        <taxon>Fabaceae</taxon>
        <taxon>Papilionoideae</taxon>
        <taxon>50 kb inversion clade</taxon>
        <taxon>NPAAA clade</taxon>
        <taxon>Hologalegina</taxon>
        <taxon>IRL clade</taxon>
        <taxon>Trifolieae</taxon>
        <taxon>Trifolium</taxon>
    </lineage>
</organism>
<comment type="caution">
    <text evidence="2">The sequence shown here is derived from an EMBL/GenBank/DDBJ whole genome shotgun (WGS) entry which is preliminary data.</text>
</comment>
<keyword evidence="3" id="KW-1185">Reference proteome</keyword>
<name>A0A392U3U6_9FABA</name>
<feature type="compositionally biased region" description="Gly residues" evidence="1">
    <location>
        <begin position="18"/>
        <end position="38"/>
    </location>
</feature>
<dbReference type="EMBL" id="LXQA010730701">
    <property type="protein sequence ID" value="MCI68109.1"/>
    <property type="molecule type" value="Genomic_DNA"/>
</dbReference>